<dbReference type="GO" id="GO:0000160">
    <property type="term" value="P:phosphorelay signal transduction system"/>
    <property type="evidence" value="ECO:0007669"/>
    <property type="project" value="InterPro"/>
</dbReference>
<keyword evidence="4" id="KW-1185">Reference proteome</keyword>
<dbReference type="AlphaFoldDB" id="A0A3G9GWT0"/>
<dbReference type="Pfam" id="PF01627">
    <property type="entry name" value="Hpt"/>
    <property type="match status" value="1"/>
</dbReference>
<dbReference type="EMBL" id="WNBM01000006">
    <property type="protein sequence ID" value="MTT76321.1"/>
    <property type="molecule type" value="Genomic_DNA"/>
</dbReference>
<name>A0A3G9GWT0_9FIRM</name>
<dbReference type="SUPFAM" id="SSF47226">
    <property type="entry name" value="Histidine-containing phosphotransfer domain, HPT domain"/>
    <property type="match status" value="1"/>
</dbReference>
<proteinExistence type="predicted"/>
<protein>
    <submittedName>
        <fullName evidence="2">Hpt domain-containing protein</fullName>
    </submittedName>
</protein>
<evidence type="ECO:0000313" key="3">
    <source>
        <dbReference type="EMBL" id="MTU04385.1"/>
    </source>
</evidence>
<evidence type="ECO:0000313" key="4">
    <source>
        <dbReference type="Proteomes" id="UP000443070"/>
    </source>
</evidence>
<dbReference type="InterPro" id="IPR008207">
    <property type="entry name" value="Sig_transdc_His_kin_Hpt_dom"/>
</dbReference>
<gene>
    <name evidence="2" type="ORF">GMD11_08590</name>
    <name evidence="3" type="ORF">GMD18_08245</name>
</gene>
<dbReference type="InterPro" id="IPR036641">
    <property type="entry name" value="HPT_dom_sf"/>
</dbReference>
<feature type="domain" description="HPt" evidence="1">
    <location>
        <begin position="41"/>
        <end position="108"/>
    </location>
</feature>
<evidence type="ECO:0000313" key="5">
    <source>
        <dbReference type="Proteomes" id="UP000484547"/>
    </source>
</evidence>
<evidence type="ECO:0000313" key="2">
    <source>
        <dbReference type="EMBL" id="MTT76321.1"/>
    </source>
</evidence>
<dbReference type="Gene3D" id="1.20.120.160">
    <property type="entry name" value="HPT domain"/>
    <property type="match status" value="1"/>
</dbReference>
<dbReference type="Proteomes" id="UP000443070">
    <property type="component" value="Unassembled WGS sequence"/>
</dbReference>
<sequence>MDKFVQTELEGAGVNVEETLRRFMNNEMLMIKFLRKFVDDENMNKLRTLIADKHYNEVLPVAHTLKGVSGNLGLIKLYEIFSRMCQDCRNDQYEDLDGLFAQAEANYSKVVEAIKKI</sequence>
<organism evidence="2 5">
    <name type="scientific">Phascolarctobacterium faecium</name>
    <dbReference type="NCBI Taxonomy" id="33025"/>
    <lineage>
        <taxon>Bacteria</taxon>
        <taxon>Bacillati</taxon>
        <taxon>Bacillota</taxon>
        <taxon>Negativicutes</taxon>
        <taxon>Acidaminococcales</taxon>
        <taxon>Acidaminococcaceae</taxon>
        <taxon>Phascolarctobacterium</taxon>
    </lineage>
</organism>
<dbReference type="RefSeq" id="WP_046431111.1">
    <property type="nucleotide sequence ID" value="NZ_AP019004.1"/>
</dbReference>
<accession>A0A3G9GWT0</accession>
<comment type="caution">
    <text evidence="2">The sequence shown here is derived from an EMBL/GenBank/DDBJ whole genome shotgun (WGS) entry which is preliminary data.</text>
</comment>
<dbReference type="EMBL" id="WNBW01000006">
    <property type="protein sequence ID" value="MTU04385.1"/>
    <property type="molecule type" value="Genomic_DNA"/>
</dbReference>
<evidence type="ECO:0000259" key="1">
    <source>
        <dbReference type="Pfam" id="PF01627"/>
    </source>
</evidence>
<dbReference type="Proteomes" id="UP000484547">
    <property type="component" value="Unassembled WGS sequence"/>
</dbReference>
<reference evidence="4 5" key="1">
    <citation type="journal article" date="2019" name="Nat. Med.">
        <title>A library of human gut bacterial isolates paired with longitudinal multiomics data enables mechanistic microbiome research.</title>
        <authorList>
            <person name="Poyet M."/>
            <person name="Groussin M."/>
            <person name="Gibbons S.M."/>
            <person name="Avila-Pacheco J."/>
            <person name="Jiang X."/>
            <person name="Kearney S.M."/>
            <person name="Perrotta A.R."/>
            <person name="Berdy B."/>
            <person name="Zhao S."/>
            <person name="Lieberman T.D."/>
            <person name="Swanson P.K."/>
            <person name="Smith M."/>
            <person name="Roesemann S."/>
            <person name="Alexander J.E."/>
            <person name="Rich S.A."/>
            <person name="Livny J."/>
            <person name="Vlamakis H."/>
            <person name="Clish C."/>
            <person name="Bullock K."/>
            <person name="Deik A."/>
            <person name="Scott J."/>
            <person name="Pierce K.A."/>
            <person name="Xavier R.J."/>
            <person name="Alm E.J."/>
        </authorList>
    </citation>
    <scope>NUCLEOTIDE SEQUENCE [LARGE SCALE GENOMIC DNA]</scope>
    <source>
        <strain evidence="2 5">BIOML-A13</strain>
        <strain evidence="3 4">BIOML-A3</strain>
    </source>
</reference>
<dbReference type="OrthoDB" id="1669200at2"/>
<dbReference type="GeneID" id="49406328"/>